<dbReference type="AlphaFoldDB" id="A0AAV6G969"/>
<gene>
    <name evidence="1" type="ORF">AALO_G00187500</name>
</gene>
<sequence length="104" mass="12106">LPPVPHLTWSTLPSTRVTSTQLHSYLKVERKKIGRQAYSFNRQVQQLSTCNGNQVISEGLTPKTDFVICLPSWKYHMHFIQGYLFKNKENYQSYLCMAFDGHLI</sequence>
<evidence type="ECO:0000313" key="2">
    <source>
        <dbReference type="Proteomes" id="UP000823561"/>
    </source>
</evidence>
<evidence type="ECO:0000313" key="1">
    <source>
        <dbReference type="EMBL" id="KAG5269997.1"/>
    </source>
</evidence>
<dbReference type="Proteomes" id="UP000823561">
    <property type="component" value="Chromosome 14"/>
</dbReference>
<accession>A0AAV6G969</accession>
<organism evidence="1 2">
    <name type="scientific">Alosa alosa</name>
    <name type="common">allis shad</name>
    <dbReference type="NCBI Taxonomy" id="278164"/>
    <lineage>
        <taxon>Eukaryota</taxon>
        <taxon>Metazoa</taxon>
        <taxon>Chordata</taxon>
        <taxon>Craniata</taxon>
        <taxon>Vertebrata</taxon>
        <taxon>Euteleostomi</taxon>
        <taxon>Actinopterygii</taxon>
        <taxon>Neopterygii</taxon>
        <taxon>Teleostei</taxon>
        <taxon>Clupei</taxon>
        <taxon>Clupeiformes</taxon>
        <taxon>Clupeoidei</taxon>
        <taxon>Clupeidae</taxon>
        <taxon>Alosa</taxon>
    </lineage>
</organism>
<keyword evidence="2" id="KW-1185">Reference proteome</keyword>
<dbReference type="EMBL" id="JADWDJ010000014">
    <property type="protein sequence ID" value="KAG5269997.1"/>
    <property type="molecule type" value="Genomic_DNA"/>
</dbReference>
<protein>
    <submittedName>
        <fullName evidence="1">Uncharacterized protein</fullName>
    </submittedName>
</protein>
<feature type="non-terminal residue" evidence="1">
    <location>
        <position position="1"/>
    </location>
</feature>
<reference evidence="1" key="1">
    <citation type="submission" date="2020-10" db="EMBL/GenBank/DDBJ databases">
        <title>Chromosome-scale genome assembly of the Allis shad, Alosa alosa.</title>
        <authorList>
            <person name="Margot Z."/>
            <person name="Christophe K."/>
            <person name="Cabau C."/>
            <person name="Louis A."/>
            <person name="Berthelot C."/>
            <person name="Parey E."/>
            <person name="Roest Crollius H."/>
            <person name="Montfort J."/>
            <person name="Robinson-Rechavi M."/>
            <person name="Bucao C."/>
            <person name="Bouchez O."/>
            <person name="Gislard M."/>
            <person name="Lluch J."/>
            <person name="Milhes M."/>
            <person name="Lampietro C."/>
            <person name="Lopez Roques C."/>
            <person name="Donnadieu C."/>
            <person name="Braasch I."/>
            <person name="Desvignes T."/>
            <person name="Postlethwait J."/>
            <person name="Bobe J."/>
            <person name="Guiguen Y."/>
        </authorList>
    </citation>
    <scope>NUCLEOTIDE SEQUENCE</scope>
    <source>
        <strain evidence="1">M-15738</strain>
        <tissue evidence="1">Blood</tissue>
    </source>
</reference>
<proteinExistence type="predicted"/>
<name>A0AAV6G969_9TELE</name>
<comment type="caution">
    <text evidence="1">The sequence shown here is derived from an EMBL/GenBank/DDBJ whole genome shotgun (WGS) entry which is preliminary data.</text>
</comment>